<dbReference type="PANTHER" id="PTHR42742">
    <property type="entry name" value="TRANSCRIPTIONAL REPRESSOR MPRA"/>
    <property type="match status" value="1"/>
</dbReference>
<keyword evidence="8" id="KW-0808">Transferase</keyword>
<dbReference type="GO" id="GO:0046872">
    <property type="term" value="F:metal ion binding"/>
    <property type="evidence" value="ECO:0007669"/>
    <property type="project" value="UniProtKB-KW"/>
</dbReference>
<dbReference type="SUPFAM" id="SSF53067">
    <property type="entry name" value="Actin-like ATPase domain"/>
    <property type="match status" value="2"/>
</dbReference>
<keyword evidence="8" id="KW-0418">Kinase</keyword>
<evidence type="ECO:0000256" key="2">
    <source>
        <dbReference type="ARBA" id="ARBA00022723"/>
    </source>
</evidence>
<evidence type="ECO:0000256" key="1">
    <source>
        <dbReference type="ARBA" id="ARBA00001946"/>
    </source>
</evidence>
<evidence type="ECO:0000256" key="6">
    <source>
        <dbReference type="ARBA" id="ARBA00038887"/>
    </source>
</evidence>
<protein>
    <recommendedName>
        <fullName evidence="6">fructokinase</fullName>
        <ecNumber evidence="6">2.7.1.4</ecNumber>
    </recommendedName>
</protein>
<dbReference type="CDD" id="cd24067">
    <property type="entry name" value="ASKHA_NBD_ROK_BsFRK-like"/>
    <property type="match status" value="1"/>
</dbReference>
<dbReference type="Proteomes" id="UP000005615">
    <property type="component" value="Unassembled WGS sequence"/>
</dbReference>
<evidence type="ECO:0000313" key="9">
    <source>
        <dbReference type="Proteomes" id="UP000005615"/>
    </source>
</evidence>
<comment type="caution">
    <text evidence="8">The sequence shown here is derived from an EMBL/GenBank/DDBJ whole genome shotgun (WGS) entry which is preliminary data.</text>
</comment>
<evidence type="ECO:0000313" key="8">
    <source>
        <dbReference type="EMBL" id="EGG29828.1"/>
    </source>
</evidence>
<dbReference type="EC" id="2.7.1.4" evidence="6"/>
<keyword evidence="4" id="KW-0460">Magnesium</keyword>
<dbReference type="GO" id="GO:0008865">
    <property type="term" value="F:fructokinase activity"/>
    <property type="evidence" value="ECO:0007669"/>
    <property type="project" value="UniProtKB-EC"/>
</dbReference>
<organism evidence="8 9">
    <name type="scientific">Aequoribacter fuscus</name>
    <dbReference type="NCBI Taxonomy" id="2518989"/>
    <lineage>
        <taxon>Bacteria</taxon>
        <taxon>Pseudomonadati</taxon>
        <taxon>Pseudomonadota</taxon>
        <taxon>Gammaproteobacteria</taxon>
        <taxon>Cellvibrionales</taxon>
        <taxon>Halieaceae</taxon>
        <taxon>Aequoribacter</taxon>
    </lineage>
</organism>
<comment type="catalytic activity">
    <reaction evidence="7">
        <text>D-fructose + ATP = D-fructose 6-phosphate + ADP + H(+)</text>
        <dbReference type="Rhea" id="RHEA:16125"/>
        <dbReference type="ChEBI" id="CHEBI:15378"/>
        <dbReference type="ChEBI" id="CHEBI:30616"/>
        <dbReference type="ChEBI" id="CHEBI:37721"/>
        <dbReference type="ChEBI" id="CHEBI:61527"/>
        <dbReference type="ChEBI" id="CHEBI:456216"/>
        <dbReference type="EC" id="2.7.1.4"/>
    </reaction>
</comment>
<dbReference type="STRING" id="2518989.IMCC3088_1317"/>
<proteinExistence type="predicted"/>
<name>F3L1H7_9GAMM</name>
<dbReference type="AlphaFoldDB" id="F3L1H7"/>
<keyword evidence="5" id="KW-0119">Carbohydrate metabolism</keyword>
<dbReference type="EMBL" id="AEIG01000032">
    <property type="protein sequence ID" value="EGG29828.1"/>
    <property type="molecule type" value="Genomic_DNA"/>
</dbReference>
<evidence type="ECO:0000256" key="7">
    <source>
        <dbReference type="ARBA" id="ARBA00048451"/>
    </source>
</evidence>
<keyword evidence="3" id="KW-0862">Zinc</keyword>
<reference evidence="8 9" key="1">
    <citation type="journal article" date="2011" name="J. Bacteriol.">
        <title>Genome sequence of strain IMCC3088, a proteorhodopsin-containing marine bacterium belonging to the OM60/NOR5 clade.</title>
        <authorList>
            <person name="Jang Y."/>
            <person name="Oh H.M."/>
            <person name="Kang I."/>
            <person name="Lee K."/>
            <person name="Yang S.J."/>
            <person name="Cho J.C."/>
        </authorList>
    </citation>
    <scope>NUCLEOTIDE SEQUENCE [LARGE SCALE GENOMIC DNA]</scope>
    <source>
        <strain evidence="8 9">IMCC3088</strain>
    </source>
</reference>
<evidence type="ECO:0000256" key="5">
    <source>
        <dbReference type="ARBA" id="ARBA00023277"/>
    </source>
</evidence>
<keyword evidence="2" id="KW-0479">Metal-binding</keyword>
<dbReference type="RefSeq" id="WP_009575579.1">
    <property type="nucleotide sequence ID" value="NZ_AEIG01000032.1"/>
</dbReference>
<dbReference type="InterPro" id="IPR049874">
    <property type="entry name" value="ROK_cs"/>
</dbReference>
<dbReference type="PANTHER" id="PTHR42742:SF3">
    <property type="entry name" value="FRUCTOKINASE"/>
    <property type="match status" value="1"/>
</dbReference>
<dbReference type="eggNOG" id="COG1940">
    <property type="taxonomic scope" value="Bacteria"/>
</dbReference>
<accession>F3L1H7</accession>
<dbReference type="PROSITE" id="PS01125">
    <property type="entry name" value="ROK"/>
    <property type="match status" value="1"/>
</dbReference>
<dbReference type="Pfam" id="PF00480">
    <property type="entry name" value="ROK"/>
    <property type="match status" value="1"/>
</dbReference>
<sequence>MSQAIFAAIEAGGTKWLVSVGSSPETAAQTRIPTEHPKVTMGAAVGFIAEQIKQQGAIQAIGIGSFGPIGINPNDSDYGVIGKTPKPHWTGADLLSTFSQFNVPLKIESDVNAAALAEAKSLLPQDNGRLIYITVGTGIGAGVVDNGQVSNGVHHPEMGHIRLPHHPDDNYAGHCPIHGACLEGLACGPSIIDRWGKDLSALGSAHHSHDIIGYYLGSFAANLLLTYAPNYIVLGGGVSLTDGLLNRVRLSAFEQLGGYLGRFHHVDELSTVIQSPSLDILSGISGAYLLAEQALQAASV</sequence>
<gene>
    <name evidence="8" type="ORF">IMCC3088_1317</name>
</gene>
<evidence type="ECO:0000256" key="4">
    <source>
        <dbReference type="ARBA" id="ARBA00022842"/>
    </source>
</evidence>
<evidence type="ECO:0000256" key="3">
    <source>
        <dbReference type="ARBA" id="ARBA00022833"/>
    </source>
</evidence>
<dbReference type="Gene3D" id="3.30.420.40">
    <property type="match status" value="2"/>
</dbReference>
<comment type="cofactor">
    <cofactor evidence="1">
        <name>Mg(2+)</name>
        <dbReference type="ChEBI" id="CHEBI:18420"/>
    </cofactor>
</comment>
<dbReference type="InterPro" id="IPR043129">
    <property type="entry name" value="ATPase_NBD"/>
</dbReference>
<keyword evidence="9" id="KW-1185">Reference proteome</keyword>
<dbReference type="InterPro" id="IPR051804">
    <property type="entry name" value="Carb_Metab_Reg_Kinase/Isom"/>
</dbReference>
<dbReference type="InterPro" id="IPR000600">
    <property type="entry name" value="ROK"/>
</dbReference>